<dbReference type="InterPro" id="IPR008422">
    <property type="entry name" value="KN_HD"/>
</dbReference>
<dbReference type="AlphaFoldDB" id="A0A915KP25"/>
<keyword evidence="5 8" id="KW-0539">Nucleus</keyword>
<evidence type="ECO:0000256" key="6">
    <source>
        <dbReference type="ARBA" id="ARBA00072562"/>
    </source>
</evidence>
<dbReference type="GO" id="GO:0048663">
    <property type="term" value="P:neuron fate commitment"/>
    <property type="evidence" value="ECO:0007669"/>
    <property type="project" value="UniProtKB-ARBA"/>
</dbReference>
<proteinExistence type="inferred from homology"/>
<keyword evidence="3 8" id="KW-0238">DNA-binding</keyword>
<evidence type="ECO:0000313" key="12">
    <source>
        <dbReference type="WBParaSite" id="nRc.2.0.1.t39805-RA"/>
    </source>
</evidence>
<dbReference type="InterPro" id="IPR032453">
    <property type="entry name" value="PKNOX/Meis_N"/>
</dbReference>
<dbReference type="InterPro" id="IPR001356">
    <property type="entry name" value="HD"/>
</dbReference>
<dbReference type="FunFam" id="1.10.10.60:FF:000004">
    <property type="entry name" value="Meis2 homeobox isoform 2c"/>
    <property type="match status" value="1"/>
</dbReference>
<accession>A0A915KP25</accession>
<dbReference type="Pfam" id="PF05920">
    <property type="entry name" value="Homeobox_KN"/>
    <property type="match status" value="1"/>
</dbReference>
<evidence type="ECO:0000259" key="10">
    <source>
        <dbReference type="PROSITE" id="PS50071"/>
    </source>
</evidence>
<feature type="compositionally biased region" description="Low complexity" evidence="9">
    <location>
        <begin position="322"/>
        <end position="338"/>
    </location>
</feature>
<feature type="region of interest" description="Disordered" evidence="9">
    <location>
        <begin position="253"/>
        <end position="284"/>
    </location>
</feature>
<dbReference type="SUPFAM" id="SSF46689">
    <property type="entry name" value="Homeodomain-like"/>
    <property type="match status" value="1"/>
</dbReference>
<keyword evidence="11" id="KW-1185">Reference proteome</keyword>
<evidence type="ECO:0000313" key="11">
    <source>
        <dbReference type="Proteomes" id="UP000887565"/>
    </source>
</evidence>
<protein>
    <recommendedName>
        <fullName evidence="6">Homeobox protein unc-62</fullName>
    </recommendedName>
    <alternativeName>
        <fullName evidence="7">Uncoordinated protein 62</fullName>
    </alternativeName>
</protein>
<feature type="region of interest" description="Disordered" evidence="9">
    <location>
        <begin position="303"/>
        <end position="348"/>
    </location>
</feature>
<dbReference type="GO" id="GO:0005634">
    <property type="term" value="C:nucleus"/>
    <property type="evidence" value="ECO:0007669"/>
    <property type="project" value="UniProtKB-SubCell"/>
</dbReference>
<evidence type="ECO:0000256" key="1">
    <source>
        <dbReference type="ARBA" id="ARBA00004123"/>
    </source>
</evidence>
<dbReference type="Proteomes" id="UP000887565">
    <property type="component" value="Unplaced"/>
</dbReference>
<dbReference type="Pfam" id="PF16493">
    <property type="entry name" value="Meis_PKNOX_N"/>
    <property type="match status" value="1"/>
</dbReference>
<evidence type="ECO:0000256" key="3">
    <source>
        <dbReference type="ARBA" id="ARBA00023125"/>
    </source>
</evidence>
<evidence type="ECO:0000256" key="5">
    <source>
        <dbReference type="ARBA" id="ARBA00023242"/>
    </source>
</evidence>
<feature type="domain" description="Homeobox" evidence="10">
    <location>
        <begin position="340"/>
        <end position="383"/>
    </location>
</feature>
<dbReference type="PROSITE" id="PS50071">
    <property type="entry name" value="HOMEOBOX_2"/>
    <property type="match status" value="1"/>
</dbReference>
<name>A0A915KP25_ROMCU</name>
<dbReference type="InterPro" id="IPR050224">
    <property type="entry name" value="TALE_homeobox"/>
</dbReference>
<evidence type="ECO:0000256" key="4">
    <source>
        <dbReference type="ARBA" id="ARBA00023155"/>
    </source>
</evidence>
<comment type="subcellular location">
    <subcellularLocation>
        <location evidence="1 8">Nucleus</location>
    </subcellularLocation>
</comment>
<dbReference type="InterPro" id="IPR009057">
    <property type="entry name" value="Homeodomain-like_sf"/>
</dbReference>
<evidence type="ECO:0000256" key="2">
    <source>
        <dbReference type="ARBA" id="ARBA00009661"/>
    </source>
</evidence>
<evidence type="ECO:0000256" key="9">
    <source>
        <dbReference type="SAM" id="MobiDB-lite"/>
    </source>
</evidence>
<dbReference type="CDD" id="cd00086">
    <property type="entry name" value="homeodomain"/>
    <property type="match status" value="1"/>
</dbReference>
<keyword evidence="4 8" id="KW-0371">Homeobox</keyword>
<sequence length="469" mass="51797">MTSDNHRKLSDVPSPATYPSILQQNIVEHQPHTVLHNIPAAAAADFLATYYQHHYQHKQYQQQVNGSVAVSTKCYQPGGVAGDFFNQCTKHDKDFIYSHPCFPLLALIFEKCELATLTPRDNSGGGSSSSNNVNLVCSSTSFLEDLAIFDKQIRSDKPYYLPNAELDSLMLQAIQVLRFHLLELEKVHELCDNFCQRYINCLKAKMPSDLISSVINDNGVGSDDDDEDCLDDLLNDDDDDAIADSCHRQRLQIDAERRSPPPTAPIINRPYSMGSNNGDYGQPVEEMGFYTSLAPGQTLFDDAGQRAAKQQPSAIDEGRMVGGESSSTTSPASNSGNNLFSKISATHPYPSEDQKKQLALDTGLTILQVNNWFINARRRIVQPMIDQNNRHNASGTFLTTAVAASSADDLTPSPDAAPSKRSRHRRTPQPVDPQDRNIIQDSGGDHIQNLYCNGESSILHLDSVSSWAR</sequence>
<feature type="region of interest" description="Disordered" evidence="9">
    <location>
        <begin position="404"/>
        <end position="444"/>
    </location>
</feature>
<dbReference type="PANTHER" id="PTHR11850">
    <property type="entry name" value="HOMEOBOX PROTEIN TRANSCRIPTION FACTORS"/>
    <property type="match status" value="1"/>
</dbReference>
<dbReference type="SMART" id="SM00389">
    <property type="entry name" value="HOX"/>
    <property type="match status" value="1"/>
</dbReference>
<dbReference type="Gene3D" id="1.10.10.60">
    <property type="entry name" value="Homeodomain-like"/>
    <property type="match status" value="1"/>
</dbReference>
<dbReference type="GO" id="GO:0000987">
    <property type="term" value="F:cis-regulatory region sequence-specific DNA binding"/>
    <property type="evidence" value="ECO:0007669"/>
    <property type="project" value="UniProtKB-ARBA"/>
</dbReference>
<evidence type="ECO:0000256" key="8">
    <source>
        <dbReference type="PROSITE-ProRule" id="PRU00108"/>
    </source>
</evidence>
<dbReference type="WBParaSite" id="nRc.2.0.1.t39805-RA">
    <property type="protein sequence ID" value="nRc.2.0.1.t39805-RA"/>
    <property type="gene ID" value="nRc.2.0.1.g39805"/>
</dbReference>
<reference evidence="12" key="1">
    <citation type="submission" date="2022-11" db="UniProtKB">
        <authorList>
            <consortium name="WormBaseParasite"/>
        </authorList>
    </citation>
    <scope>IDENTIFICATION</scope>
</reference>
<organism evidence="11 12">
    <name type="scientific">Romanomermis culicivorax</name>
    <name type="common">Nematode worm</name>
    <dbReference type="NCBI Taxonomy" id="13658"/>
    <lineage>
        <taxon>Eukaryota</taxon>
        <taxon>Metazoa</taxon>
        <taxon>Ecdysozoa</taxon>
        <taxon>Nematoda</taxon>
        <taxon>Enoplea</taxon>
        <taxon>Dorylaimia</taxon>
        <taxon>Mermithida</taxon>
        <taxon>Mermithoidea</taxon>
        <taxon>Mermithidae</taxon>
        <taxon>Romanomermis</taxon>
    </lineage>
</organism>
<evidence type="ECO:0000256" key="7">
    <source>
        <dbReference type="ARBA" id="ARBA00083268"/>
    </source>
</evidence>
<comment type="similarity">
    <text evidence="2">Belongs to the TALE/MEIS homeobox family.</text>
</comment>
<dbReference type="GO" id="GO:0006355">
    <property type="term" value="P:regulation of DNA-templated transcription"/>
    <property type="evidence" value="ECO:0007669"/>
    <property type="project" value="InterPro"/>
</dbReference>
<feature type="DNA-binding region" description="Homeobox" evidence="8">
    <location>
        <begin position="342"/>
        <end position="384"/>
    </location>
</feature>